<accession>A6G0J7</accession>
<dbReference type="EMBL" id="ABCS01000009">
    <property type="protein sequence ID" value="EDM80643.1"/>
    <property type="molecule type" value="Genomic_DNA"/>
</dbReference>
<comment type="caution">
    <text evidence="2">The sequence shown here is derived from an EMBL/GenBank/DDBJ whole genome shotgun (WGS) entry which is preliminary data.</text>
</comment>
<dbReference type="Proteomes" id="UP000005801">
    <property type="component" value="Unassembled WGS sequence"/>
</dbReference>
<evidence type="ECO:0000313" key="2">
    <source>
        <dbReference type="EMBL" id="EDM80643.1"/>
    </source>
</evidence>
<dbReference type="RefSeq" id="WP_006970246.1">
    <property type="nucleotide sequence ID" value="NZ_ABCS01000009.1"/>
</dbReference>
<feature type="domain" description="Hemerythrin-like" evidence="1">
    <location>
        <begin position="14"/>
        <end position="131"/>
    </location>
</feature>
<evidence type="ECO:0000259" key="1">
    <source>
        <dbReference type="Pfam" id="PF01814"/>
    </source>
</evidence>
<proteinExistence type="predicted"/>
<protein>
    <recommendedName>
        <fullName evidence="1">Hemerythrin-like domain-containing protein</fullName>
    </recommendedName>
</protein>
<dbReference type="AlphaFoldDB" id="A6G0J7"/>
<keyword evidence="3" id="KW-1185">Reference proteome</keyword>
<organism evidence="2 3">
    <name type="scientific">Plesiocystis pacifica SIR-1</name>
    <dbReference type="NCBI Taxonomy" id="391625"/>
    <lineage>
        <taxon>Bacteria</taxon>
        <taxon>Pseudomonadati</taxon>
        <taxon>Myxococcota</taxon>
        <taxon>Polyangia</taxon>
        <taxon>Nannocystales</taxon>
        <taxon>Nannocystaceae</taxon>
        <taxon>Plesiocystis</taxon>
    </lineage>
</organism>
<name>A6G0J7_9BACT</name>
<evidence type="ECO:0000313" key="3">
    <source>
        <dbReference type="Proteomes" id="UP000005801"/>
    </source>
</evidence>
<gene>
    <name evidence="2" type="ORF">PPSIR1_37159</name>
</gene>
<dbReference type="Pfam" id="PF01814">
    <property type="entry name" value="Hemerythrin"/>
    <property type="match status" value="1"/>
</dbReference>
<dbReference type="Gene3D" id="1.20.120.520">
    <property type="entry name" value="nmb1532 protein domain like"/>
    <property type="match status" value="1"/>
</dbReference>
<sequence>MSPLSPRKLDPYSHERLQSLFLLVFESVRQGQRAIASEAHGRFMVAFDSHMGQEEEVLFPVYVDAGATPGEVEARAREVEDLRRQHGQLRALAGEIAVRLREGQADIDLLTRFELDWARHDDAEASGFHAWCDASGR</sequence>
<reference evidence="2 3" key="1">
    <citation type="submission" date="2007-06" db="EMBL/GenBank/DDBJ databases">
        <authorList>
            <person name="Shimkets L."/>
            <person name="Ferriera S."/>
            <person name="Johnson J."/>
            <person name="Kravitz S."/>
            <person name="Beeson K."/>
            <person name="Sutton G."/>
            <person name="Rogers Y.-H."/>
            <person name="Friedman R."/>
            <person name="Frazier M."/>
            <person name="Venter J.C."/>
        </authorList>
    </citation>
    <scope>NUCLEOTIDE SEQUENCE [LARGE SCALE GENOMIC DNA]</scope>
    <source>
        <strain evidence="2 3">SIR-1</strain>
    </source>
</reference>
<dbReference type="InterPro" id="IPR012312">
    <property type="entry name" value="Hemerythrin-like"/>
</dbReference>